<keyword evidence="2" id="KW-1185">Reference proteome</keyword>
<dbReference type="OrthoDB" id="350659at2157"/>
<protein>
    <submittedName>
        <fullName evidence="1">Uncharacterized protein</fullName>
    </submittedName>
</protein>
<dbReference type="InterPro" id="IPR006311">
    <property type="entry name" value="TAT_signal"/>
</dbReference>
<sequence>MPSDRTLNLGPAARPSRRRFLATVGAVASASTAGCTGVFPGSGSGDANEPNEVIVENATAGEAEIAVRVADEDGRTLFSRVFALGPERIASHEGIDVVPARIHAFTADGVSRAWRYDPDLPIEFECEPKDVGLTLGADGIEPWYDC</sequence>
<dbReference type="RefSeq" id="WP_149784454.1">
    <property type="nucleotide sequence ID" value="NZ_BAAADP010000001.1"/>
</dbReference>
<dbReference type="PROSITE" id="PS51257">
    <property type="entry name" value="PROKAR_LIPOPROTEIN"/>
    <property type="match status" value="1"/>
</dbReference>
<evidence type="ECO:0000313" key="1">
    <source>
        <dbReference type="EMBL" id="SFH56495.1"/>
    </source>
</evidence>
<evidence type="ECO:0000313" key="2">
    <source>
        <dbReference type="Proteomes" id="UP000323537"/>
    </source>
</evidence>
<organism evidence="1 2">
    <name type="scientific">Halorubrum aquaticum</name>
    <dbReference type="NCBI Taxonomy" id="387340"/>
    <lineage>
        <taxon>Archaea</taxon>
        <taxon>Methanobacteriati</taxon>
        <taxon>Methanobacteriota</taxon>
        <taxon>Stenosarchaea group</taxon>
        <taxon>Halobacteria</taxon>
        <taxon>Halobacteriales</taxon>
        <taxon>Haloferacaceae</taxon>
        <taxon>Halorubrum</taxon>
    </lineage>
</organism>
<proteinExistence type="predicted"/>
<dbReference type="PROSITE" id="PS51318">
    <property type="entry name" value="TAT"/>
    <property type="match status" value="1"/>
</dbReference>
<accession>A0A1I3B2E4</accession>
<dbReference type="EMBL" id="FOPZ01000009">
    <property type="protein sequence ID" value="SFH56495.1"/>
    <property type="molecule type" value="Genomic_DNA"/>
</dbReference>
<reference evidence="1 2" key="1">
    <citation type="submission" date="2016-10" db="EMBL/GenBank/DDBJ databases">
        <authorList>
            <person name="Varghese N."/>
            <person name="Submissions S."/>
        </authorList>
    </citation>
    <scope>NUCLEOTIDE SEQUENCE [LARGE SCALE GENOMIC DNA]</scope>
    <source>
        <strain evidence="1 2">CGMCC 1.6377</strain>
    </source>
</reference>
<gene>
    <name evidence="1" type="ORF">SAMN04488066_10913</name>
</gene>
<dbReference type="AlphaFoldDB" id="A0A1I3B2E4"/>
<name>A0A1I3B2E4_9EURY</name>
<dbReference type="Proteomes" id="UP000323537">
    <property type="component" value="Unassembled WGS sequence"/>
</dbReference>